<evidence type="ECO:0000313" key="5">
    <source>
        <dbReference type="Proteomes" id="UP000660454"/>
    </source>
</evidence>
<proteinExistence type="predicted"/>
<dbReference type="Pfam" id="PF00571">
    <property type="entry name" value="CBS"/>
    <property type="match status" value="2"/>
</dbReference>
<protein>
    <submittedName>
        <fullName evidence="4">Signal transduction protein</fullName>
    </submittedName>
</protein>
<dbReference type="PANTHER" id="PTHR43080:SF2">
    <property type="entry name" value="CBS DOMAIN-CONTAINING PROTEIN"/>
    <property type="match status" value="1"/>
</dbReference>
<name>A0ABQ4GCY0_9ACTN</name>
<gene>
    <name evidence="4" type="ORF">Msi02_00960</name>
</gene>
<evidence type="ECO:0000256" key="2">
    <source>
        <dbReference type="PROSITE-ProRule" id="PRU00703"/>
    </source>
</evidence>
<dbReference type="InterPro" id="IPR051257">
    <property type="entry name" value="Diverse_CBS-Domain"/>
</dbReference>
<dbReference type="PANTHER" id="PTHR43080">
    <property type="entry name" value="CBS DOMAIN-CONTAINING PROTEIN CBSX3, MITOCHONDRIAL"/>
    <property type="match status" value="1"/>
</dbReference>
<feature type="domain" description="CBS" evidence="3">
    <location>
        <begin position="8"/>
        <end position="67"/>
    </location>
</feature>
<dbReference type="InterPro" id="IPR044725">
    <property type="entry name" value="CBSX3_CBS_dom"/>
</dbReference>
<sequence length="142" mass="15100">MLIGTILQSKGTGVATVPPHATVSELLARLAELNIGAVVVSEDGLSIAGIVSERDVVRRLNEHGAALLAMPVSSIMTAEVRTCGPDANVEDLRRTMTNHRIRHVPVVRDGRLAGIVSIGDVVKTSIQELESEKEALVDYING</sequence>
<keyword evidence="5" id="KW-1185">Reference proteome</keyword>
<dbReference type="Gene3D" id="3.10.580.10">
    <property type="entry name" value="CBS-domain"/>
    <property type="match status" value="1"/>
</dbReference>
<comment type="caution">
    <text evidence="4">The sequence shown here is derived from an EMBL/GenBank/DDBJ whole genome shotgun (WGS) entry which is preliminary data.</text>
</comment>
<organism evidence="4 5">
    <name type="scientific">Microbispora siamensis</name>
    <dbReference type="NCBI Taxonomy" id="564413"/>
    <lineage>
        <taxon>Bacteria</taxon>
        <taxon>Bacillati</taxon>
        <taxon>Actinomycetota</taxon>
        <taxon>Actinomycetes</taxon>
        <taxon>Streptosporangiales</taxon>
        <taxon>Streptosporangiaceae</taxon>
        <taxon>Microbispora</taxon>
    </lineage>
</organism>
<dbReference type="Proteomes" id="UP000660454">
    <property type="component" value="Unassembled WGS sequence"/>
</dbReference>
<accession>A0ABQ4GCY0</accession>
<evidence type="ECO:0000313" key="4">
    <source>
        <dbReference type="EMBL" id="GIH59279.1"/>
    </source>
</evidence>
<dbReference type="PROSITE" id="PS51371">
    <property type="entry name" value="CBS"/>
    <property type="match status" value="2"/>
</dbReference>
<reference evidence="4 5" key="1">
    <citation type="submission" date="2021-01" db="EMBL/GenBank/DDBJ databases">
        <title>Whole genome shotgun sequence of Microbispora siamensis NBRC 104113.</title>
        <authorList>
            <person name="Komaki H."/>
            <person name="Tamura T."/>
        </authorList>
    </citation>
    <scope>NUCLEOTIDE SEQUENCE [LARGE SCALE GENOMIC DNA]</scope>
    <source>
        <strain evidence="4 5">NBRC 104113</strain>
    </source>
</reference>
<feature type="domain" description="CBS" evidence="3">
    <location>
        <begin position="76"/>
        <end position="131"/>
    </location>
</feature>
<evidence type="ECO:0000256" key="1">
    <source>
        <dbReference type="ARBA" id="ARBA00023122"/>
    </source>
</evidence>
<keyword evidence="1 2" id="KW-0129">CBS domain</keyword>
<dbReference type="SUPFAM" id="SSF54631">
    <property type="entry name" value="CBS-domain pair"/>
    <property type="match status" value="1"/>
</dbReference>
<dbReference type="RefSeq" id="WP_079315837.1">
    <property type="nucleotide sequence ID" value="NZ_BOOF01000001.1"/>
</dbReference>
<dbReference type="EMBL" id="BOOF01000001">
    <property type="protein sequence ID" value="GIH59279.1"/>
    <property type="molecule type" value="Genomic_DNA"/>
</dbReference>
<dbReference type="InterPro" id="IPR000644">
    <property type="entry name" value="CBS_dom"/>
</dbReference>
<dbReference type="CDD" id="cd04623">
    <property type="entry name" value="CBS_pair_bac_euk"/>
    <property type="match status" value="1"/>
</dbReference>
<dbReference type="InterPro" id="IPR046342">
    <property type="entry name" value="CBS_dom_sf"/>
</dbReference>
<evidence type="ECO:0000259" key="3">
    <source>
        <dbReference type="PROSITE" id="PS51371"/>
    </source>
</evidence>
<dbReference type="SMART" id="SM00116">
    <property type="entry name" value="CBS"/>
    <property type="match status" value="2"/>
</dbReference>